<keyword evidence="2" id="KW-1185">Reference proteome</keyword>
<dbReference type="Gene3D" id="3.40.50.150">
    <property type="entry name" value="Vaccinia Virus protein VP39"/>
    <property type="match status" value="1"/>
</dbReference>
<reference evidence="1 2" key="1">
    <citation type="journal article" date="2023" name="Microorganisms">
        <title>Thiorhodovibrio frisius and Trv. litoralis spp. nov., Two Novel Members from a Clade of Fastidious Purple Sulfur Bacteria That Exhibit Unique Red-Shifted Light-Harvesting Capabilities.</title>
        <authorList>
            <person name="Methner A."/>
            <person name="Kuzyk S.B."/>
            <person name="Petersen J."/>
            <person name="Bauer S."/>
            <person name="Brinkmann H."/>
            <person name="Sichau K."/>
            <person name="Wanner G."/>
            <person name="Wolf J."/>
            <person name="Neumann-Schaal M."/>
            <person name="Henke P."/>
            <person name="Tank M."/>
            <person name="Sproer C."/>
            <person name="Bunk B."/>
            <person name="Overmann J."/>
        </authorList>
    </citation>
    <scope>NUCLEOTIDE SEQUENCE [LARGE SCALE GENOMIC DNA]</scope>
    <source>
        <strain evidence="1 2">DSM 6702</strain>
    </source>
</reference>
<dbReference type="Pfam" id="PF13489">
    <property type="entry name" value="Methyltransf_23"/>
    <property type="match status" value="1"/>
</dbReference>
<dbReference type="EMBL" id="CP121472">
    <property type="protein sequence ID" value="WPL18578.1"/>
    <property type="molecule type" value="Genomic_DNA"/>
</dbReference>
<dbReference type="PANTHER" id="PTHR43861">
    <property type="entry name" value="TRANS-ACONITATE 2-METHYLTRANSFERASE-RELATED"/>
    <property type="match status" value="1"/>
</dbReference>
<dbReference type="Proteomes" id="UP001432180">
    <property type="component" value="Chromosome"/>
</dbReference>
<dbReference type="CDD" id="cd02440">
    <property type="entry name" value="AdoMet_MTases"/>
    <property type="match status" value="1"/>
</dbReference>
<name>A0ABZ0SC20_9GAMM</name>
<dbReference type="PANTHER" id="PTHR43861:SF1">
    <property type="entry name" value="TRANS-ACONITATE 2-METHYLTRANSFERASE"/>
    <property type="match status" value="1"/>
</dbReference>
<proteinExistence type="predicted"/>
<dbReference type="GO" id="GO:0061542">
    <property type="term" value="F:3-demethylubiquinol 3-O-methyltransferase activity"/>
    <property type="evidence" value="ECO:0007669"/>
    <property type="project" value="UniProtKB-EC"/>
</dbReference>
<protein>
    <submittedName>
        <fullName evidence="1">3-demethylubiquinone-9 3-methyltransferase</fullName>
        <ecNumber evidence="1">2.1.1.64</ecNumber>
    </submittedName>
</protein>
<organism evidence="1 2">
    <name type="scientific">Thiorhodovibrio winogradskyi</name>
    <dbReference type="NCBI Taxonomy" id="77007"/>
    <lineage>
        <taxon>Bacteria</taxon>
        <taxon>Pseudomonadati</taxon>
        <taxon>Pseudomonadota</taxon>
        <taxon>Gammaproteobacteria</taxon>
        <taxon>Chromatiales</taxon>
        <taxon>Chromatiaceae</taxon>
        <taxon>Thiorhodovibrio</taxon>
    </lineage>
</organism>
<keyword evidence="1" id="KW-0489">Methyltransferase</keyword>
<gene>
    <name evidence="1" type="primary">ubiG_2</name>
    <name evidence="1" type="ORF">Thiowin_03652</name>
</gene>
<evidence type="ECO:0000313" key="1">
    <source>
        <dbReference type="EMBL" id="WPL18578.1"/>
    </source>
</evidence>
<dbReference type="GO" id="GO:0032259">
    <property type="term" value="P:methylation"/>
    <property type="evidence" value="ECO:0007669"/>
    <property type="project" value="UniProtKB-KW"/>
</dbReference>
<accession>A0ABZ0SC20</accession>
<dbReference type="SUPFAM" id="SSF53335">
    <property type="entry name" value="S-adenosyl-L-methionine-dependent methyltransferases"/>
    <property type="match status" value="1"/>
</dbReference>
<keyword evidence="1" id="KW-0808">Transferase</keyword>
<sequence length="307" mass="33634">MQPRTNRIRNPDTVTSFCAPEPIMRLAEARTRVSAALSRWKTDDPSLANRVADAIAQEFPDQAPPDSFWDTASSSAFRDFFVWGHDHDFGCGRVRTGAMSTRHLEITAEAMQHGLLPADLSGAGVLDVGCWSGGDALVLEGLGARVTAIEEHPIAAKAAKRLFELIGSSTQVIESSLYAERGDWAQSFDQVYCSGVIYHVTDPLLFTRILFAYLKPGGSLLLETKALTGADGLCDYSGTMEKGWNWYAPDEIVLGRWLVDAGFDPAQVQVLRRANGRLLGWARKMAPSALRETAGFSRPGSWLEQEV</sequence>
<evidence type="ECO:0000313" key="2">
    <source>
        <dbReference type="Proteomes" id="UP001432180"/>
    </source>
</evidence>
<dbReference type="EC" id="2.1.1.64" evidence="1"/>
<dbReference type="InterPro" id="IPR029063">
    <property type="entry name" value="SAM-dependent_MTases_sf"/>
</dbReference>